<proteinExistence type="predicted"/>
<keyword evidence="3" id="KW-1185">Reference proteome</keyword>
<protein>
    <recommendedName>
        <fullName evidence="4">Alpha/beta hydrolase</fullName>
    </recommendedName>
</protein>
<name>A0A4R3XYE8_9PROT</name>
<keyword evidence="1" id="KW-0732">Signal</keyword>
<dbReference type="SUPFAM" id="SSF53474">
    <property type="entry name" value="alpha/beta-Hydrolases"/>
    <property type="match status" value="1"/>
</dbReference>
<evidence type="ECO:0000313" key="3">
    <source>
        <dbReference type="Proteomes" id="UP000295367"/>
    </source>
</evidence>
<feature type="chain" id="PRO_5020720266" description="Alpha/beta hydrolase" evidence="1">
    <location>
        <begin position="24"/>
        <end position="264"/>
    </location>
</feature>
<evidence type="ECO:0008006" key="4">
    <source>
        <dbReference type="Google" id="ProtNLM"/>
    </source>
</evidence>
<evidence type="ECO:0000313" key="2">
    <source>
        <dbReference type="EMBL" id="TCV84087.1"/>
    </source>
</evidence>
<reference evidence="2 3" key="1">
    <citation type="submission" date="2019-03" db="EMBL/GenBank/DDBJ databases">
        <title>Genomic Encyclopedia of Type Strains, Phase IV (KMG-IV): sequencing the most valuable type-strain genomes for metagenomic binning, comparative biology and taxonomic classification.</title>
        <authorList>
            <person name="Goeker M."/>
        </authorList>
    </citation>
    <scope>NUCLEOTIDE SEQUENCE [LARGE SCALE GENOMIC DNA]</scope>
    <source>
        <strain evidence="2 3">DSM 100309</strain>
    </source>
</reference>
<dbReference type="AlphaFoldDB" id="A0A4R3XYE8"/>
<dbReference type="Proteomes" id="UP000295367">
    <property type="component" value="Unassembled WGS sequence"/>
</dbReference>
<gene>
    <name evidence="2" type="ORF">EDC63_11322</name>
</gene>
<dbReference type="RefSeq" id="WP_124945068.1">
    <property type="nucleotide sequence ID" value="NZ_BHVT01000008.1"/>
</dbReference>
<comment type="caution">
    <text evidence="2">The sequence shown here is derived from an EMBL/GenBank/DDBJ whole genome shotgun (WGS) entry which is preliminary data.</text>
</comment>
<dbReference type="OrthoDB" id="9146575at2"/>
<feature type="signal peptide" evidence="1">
    <location>
        <begin position="1"/>
        <end position="23"/>
    </location>
</feature>
<accession>A0A4R3XYE8</accession>
<dbReference type="EMBL" id="SMCO01000013">
    <property type="protein sequence ID" value="TCV84087.1"/>
    <property type="molecule type" value="Genomic_DNA"/>
</dbReference>
<evidence type="ECO:0000256" key="1">
    <source>
        <dbReference type="SAM" id="SignalP"/>
    </source>
</evidence>
<dbReference type="Gene3D" id="3.40.50.1820">
    <property type="entry name" value="alpha/beta hydrolase"/>
    <property type="match status" value="1"/>
</dbReference>
<dbReference type="InterPro" id="IPR029058">
    <property type="entry name" value="AB_hydrolase_fold"/>
</dbReference>
<organism evidence="2 3">
    <name type="scientific">Sulfurirhabdus autotrophica</name>
    <dbReference type="NCBI Taxonomy" id="1706046"/>
    <lineage>
        <taxon>Bacteria</taxon>
        <taxon>Pseudomonadati</taxon>
        <taxon>Pseudomonadota</taxon>
        <taxon>Betaproteobacteria</taxon>
        <taxon>Nitrosomonadales</taxon>
        <taxon>Sulfuricellaceae</taxon>
        <taxon>Sulfurirhabdus</taxon>
    </lineage>
</organism>
<sequence length="264" mass="28478">MTKLLFKFGITLLVAVFANLAFGQPTQRVEDIPTRPGVTQRILVLAPPTPKAAVILFAGGHGGLQITSDGSFKWGAGNFLVRTRQLFADQGLLVVLVDAPSDRQSPPFLAGFRQKPEHVADIKTVIAWVREQAKVPVWLVGTSRGTQSAAYIATELLGADGPDGLVLTSTILSDNKSQPVPDLPLSKIAIPVLVVHHEQDGCNHCAFSDIPKLMSKLDNNPRHELVTFTGGNSRGDPCEAFAYHGFNGLEGDAVRKITEWILAK</sequence>